<evidence type="ECO:0000256" key="1">
    <source>
        <dbReference type="SAM" id="MobiDB-lite"/>
    </source>
</evidence>
<feature type="region of interest" description="Disordered" evidence="1">
    <location>
        <begin position="207"/>
        <end position="233"/>
    </location>
</feature>
<organism evidence="2 3">
    <name type="scientific">Nephila pilipes</name>
    <name type="common">Giant wood spider</name>
    <name type="synonym">Nephila maculata</name>
    <dbReference type="NCBI Taxonomy" id="299642"/>
    <lineage>
        <taxon>Eukaryota</taxon>
        <taxon>Metazoa</taxon>
        <taxon>Ecdysozoa</taxon>
        <taxon>Arthropoda</taxon>
        <taxon>Chelicerata</taxon>
        <taxon>Arachnida</taxon>
        <taxon>Araneae</taxon>
        <taxon>Araneomorphae</taxon>
        <taxon>Entelegynae</taxon>
        <taxon>Araneoidea</taxon>
        <taxon>Nephilidae</taxon>
        <taxon>Nephila</taxon>
    </lineage>
</organism>
<feature type="compositionally biased region" description="Basic and acidic residues" evidence="1">
    <location>
        <begin position="207"/>
        <end position="216"/>
    </location>
</feature>
<keyword evidence="3" id="KW-1185">Reference proteome</keyword>
<evidence type="ECO:0000313" key="2">
    <source>
        <dbReference type="EMBL" id="GFT73378.1"/>
    </source>
</evidence>
<accession>A0A8X6PLT9</accession>
<name>A0A8X6PLT9_NEPPI</name>
<dbReference type="InterPro" id="IPR008042">
    <property type="entry name" value="Retrotrans_Pao"/>
</dbReference>
<reference evidence="2" key="1">
    <citation type="submission" date="2020-08" db="EMBL/GenBank/DDBJ databases">
        <title>Multicomponent nature underlies the extraordinary mechanical properties of spider dragline silk.</title>
        <authorList>
            <person name="Kono N."/>
            <person name="Nakamura H."/>
            <person name="Mori M."/>
            <person name="Yoshida Y."/>
            <person name="Ohtoshi R."/>
            <person name="Malay A.D."/>
            <person name="Moran D.A.P."/>
            <person name="Tomita M."/>
            <person name="Numata K."/>
            <person name="Arakawa K."/>
        </authorList>
    </citation>
    <scope>NUCLEOTIDE SEQUENCE</scope>
</reference>
<dbReference type="EMBL" id="BMAW01070464">
    <property type="protein sequence ID" value="GFT73378.1"/>
    <property type="molecule type" value="Genomic_DNA"/>
</dbReference>
<sequence length="233" mass="27131">MLNKFYYVNDLFYVWHFVEEAYKSSSKAVKIMKEDCYGVLKRAPLKELTLPKLELMAALIASTLEKKLTKLFPKIRKVFLWSNSIVVLHWFKGSAHNWKPFVAIRVTEIQRHTDPLDWRHCDEKINPADLITRGCHAEELLNSTKWFYGPLFLSLPDGKWPISKLPSSKAVESQNERRSKIEVSLHCATQRNKNGRESLLKFEDFSSREGPRRLTDSNDFAEMSGKSKDHDSR</sequence>
<dbReference type="PANTHER" id="PTHR22955:SF77">
    <property type="entry name" value="ASPARTIC PUTATIVE DOMAIN-CONTAINING PROTEIN-RELATED"/>
    <property type="match status" value="1"/>
</dbReference>
<evidence type="ECO:0000313" key="3">
    <source>
        <dbReference type="Proteomes" id="UP000887013"/>
    </source>
</evidence>
<dbReference type="Proteomes" id="UP000887013">
    <property type="component" value="Unassembled WGS sequence"/>
</dbReference>
<comment type="caution">
    <text evidence="2">The sequence shown here is derived from an EMBL/GenBank/DDBJ whole genome shotgun (WGS) entry which is preliminary data.</text>
</comment>
<dbReference type="OrthoDB" id="5919196at2759"/>
<gene>
    <name evidence="2" type="primary">X975_02648</name>
    <name evidence="2" type="ORF">NPIL_415921</name>
</gene>
<dbReference type="Pfam" id="PF05380">
    <property type="entry name" value="Peptidase_A17"/>
    <property type="match status" value="1"/>
</dbReference>
<protein>
    <submittedName>
        <fullName evidence="2">Integrase catalytic domain-containing protein</fullName>
    </submittedName>
</protein>
<dbReference type="AlphaFoldDB" id="A0A8X6PLT9"/>
<dbReference type="PANTHER" id="PTHR22955">
    <property type="entry name" value="RETROTRANSPOSON"/>
    <property type="match status" value="1"/>
</dbReference>
<proteinExistence type="predicted"/>